<evidence type="ECO:0000256" key="2">
    <source>
        <dbReference type="PIRSR" id="PIRSR617939-1"/>
    </source>
</evidence>
<dbReference type="AlphaFoldDB" id="A0A1G2CZM4"/>
<dbReference type="CDD" id="cd06661">
    <property type="entry name" value="GGCT_like"/>
    <property type="match status" value="1"/>
</dbReference>
<dbReference type="EMBL" id="MHLL01000076">
    <property type="protein sequence ID" value="OGZ06843.1"/>
    <property type="molecule type" value="Genomic_DNA"/>
</dbReference>
<dbReference type="Gene3D" id="3.10.490.10">
    <property type="entry name" value="Gamma-glutamyl cyclotransferase-like"/>
    <property type="match status" value="1"/>
</dbReference>
<dbReference type="InterPro" id="IPR013024">
    <property type="entry name" value="GGCT-like"/>
</dbReference>
<dbReference type="STRING" id="1798661.A3D65_06790"/>
<dbReference type="InterPro" id="IPR017939">
    <property type="entry name" value="G-Glutamylcylcotransferase"/>
</dbReference>
<gene>
    <name evidence="4" type="ORF">A3D65_06790</name>
</gene>
<evidence type="ECO:0000313" key="4">
    <source>
        <dbReference type="EMBL" id="OGZ06843.1"/>
    </source>
</evidence>
<sequence>MLTERLRARCPSAEPIGTAYARGYKICFEKKSKKDKSGKATLMSRDSNSDKIHGLLFQINKSELGLLDRVEGKDSGYYRDDWFPVTSTENGNILSVTYIAEELVRGLSPFDWYLALIVAGAMQHELPKEYIECLRVVETTRDVNSKTIDVREEALKILKNAGTKYESVYQEIAERAK</sequence>
<keyword evidence="1" id="KW-0456">Lyase</keyword>
<accession>A0A1G2CZM4</accession>
<dbReference type="InterPro" id="IPR036568">
    <property type="entry name" value="GGCT-like_sf"/>
</dbReference>
<organism evidence="4 5">
    <name type="scientific">Candidatus Lloydbacteria bacterium RIFCSPHIGHO2_02_FULL_50_13</name>
    <dbReference type="NCBI Taxonomy" id="1798661"/>
    <lineage>
        <taxon>Bacteria</taxon>
        <taxon>Candidatus Lloydiibacteriota</taxon>
    </lineage>
</organism>
<dbReference type="Pfam" id="PF13772">
    <property type="entry name" value="AIG2_2"/>
    <property type="match status" value="1"/>
</dbReference>
<evidence type="ECO:0008006" key="6">
    <source>
        <dbReference type="Google" id="ProtNLM"/>
    </source>
</evidence>
<protein>
    <recommendedName>
        <fullName evidence="6">Gamma-glutamylcyclotransferase</fullName>
    </recommendedName>
</protein>
<dbReference type="SUPFAM" id="SSF110857">
    <property type="entry name" value="Gamma-glutamyl cyclotransferase-like"/>
    <property type="match status" value="1"/>
</dbReference>
<feature type="binding site" evidence="3">
    <location>
        <position position="113"/>
    </location>
    <ligand>
        <name>substrate</name>
    </ligand>
</feature>
<evidence type="ECO:0000256" key="1">
    <source>
        <dbReference type="ARBA" id="ARBA00023239"/>
    </source>
</evidence>
<dbReference type="Proteomes" id="UP000177996">
    <property type="component" value="Unassembled WGS sequence"/>
</dbReference>
<dbReference type="PANTHER" id="PTHR12935:SF0">
    <property type="entry name" value="GAMMA-GLUTAMYLCYCLOTRANSFERASE"/>
    <property type="match status" value="1"/>
</dbReference>
<proteinExistence type="predicted"/>
<evidence type="ECO:0000313" key="5">
    <source>
        <dbReference type="Proteomes" id="UP000177996"/>
    </source>
</evidence>
<reference evidence="4 5" key="1">
    <citation type="journal article" date="2016" name="Nat. Commun.">
        <title>Thousands of microbial genomes shed light on interconnected biogeochemical processes in an aquifer system.</title>
        <authorList>
            <person name="Anantharaman K."/>
            <person name="Brown C.T."/>
            <person name="Hug L.A."/>
            <person name="Sharon I."/>
            <person name="Castelle C.J."/>
            <person name="Probst A.J."/>
            <person name="Thomas B.C."/>
            <person name="Singh A."/>
            <person name="Wilkins M.J."/>
            <person name="Karaoz U."/>
            <person name="Brodie E.L."/>
            <person name="Williams K.H."/>
            <person name="Hubbard S.S."/>
            <person name="Banfield J.F."/>
        </authorList>
    </citation>
    <scope>NUCLEOTIDE SEQUENCE [LARGE SCALE GENOMIC DNA]</scope>
</reference>
<name>A0A1G2CZM4_9BACT</name>
<evidence type="ECO:0000256" key="3">
    <source>
        <dbReference type="PIRSR" id="PIRSR617939-2"/>
    </source>
</evidence>
<dbReference type="GO" id="GO:0003839">
    <property type="term" value="F:gamma-glutamylcyclotransferase activity"/>
    <property type="evidence" value="ECO:0007669"/>
    <property type="project" value="InterPro"/>
</dbReference>
<feature type="active site" description="Proton acceptor" evidence="2">
    <location>
        <position position="71"/>
    </location>
</feature>
<comment type="caution">
    <text evidence="4">The sequence shown here is derived from an EMBL/GenBank/DDBJ whole genome shotgun (WGS) entry which is preliminary data.</text>
</comment>
<dbReference type="PANTHER" id="PTHR12935">
    <property type="entry name" value="GAMMA-GLUTAMYLCYCLOTRANSFERASE"/>
    <property type="match status" value="1"/>
</dbReference>